<dbReference type="RefSeq" id="WP_085680285.1">
    <property type="nucleotide sequence ID" value="NZ_CP020931.1"/>
</dbReference>
<evidence type="ECO:0000313" key="1">
    <source>
        <dbReference type="EMBL" id="ARM83943.1"/>
    </source>
</evidence>
<dbReference type="GeneID" id="77255825"/>
<accession>A0A1W6K948</accession>
<name>A0A1W6K948_9GAMM</name>
<proteinExistence type="predicted"/>
<sequence>MSQLSELQKLFNLILHITESYAAEADAVIDWDHRKIVITVDESGKTLYAATLEIDSDAVEAKARLIRHELEQMIAECELPILGMEVAA</sequence>
<protein>
    <submittedName>
        <fullName evidence="1">Uncharacterized protein</fullName>
    </submittedName>
</protein>
<evidence type="ECO:0000313" key="2">
    <source>
        <dbReference type="Proteomes" id="UP000193100"/>
    </source>
</evidence>
<dbReference type="AlphaFoldDB" id="A0A1W6K948"/>
<dbReference type="EMBL" id="CP020931">
    <property type="protein sequence ID" value="ARM83943.1"/>
    <property type="molecule type" value="Genomic_DNA"/>
</dbReference>
<organism evidence="1 2">
    <name type="scientific">Marinobacter salarius</name>
    <dbReference type="NCBI Taxonomy" id="1420917"/>
    <lineage>
        <taxon>Bacteria</taxon>
        <taxon>Pseudomonadati</taxon>
        <taxon>Pseudomonadota</taxon>
        <taxon>Gammaproteobacteria</taxon>
        <taxon>Pseudomonadales</taxon>
        <taxon>Marinobacteraceae</taxon>
        <taxon>Marinobacter</taxon>
    </lineage>
</organism>
<dbReference type="Proteomes" id="UP000193100">
    <property type="component" value="Chromosome"/>
</dbReference>
<gene>
    <name evidence="1" type="ORF">MARSALSMR5_01865</name>
</gene>
<reference evidence="1 2" key="1">
    <citation type="submission" date="2017-04" db="EMBL/GenBank/DDBJ databases">
        <title>Genome Sequence of Marinobacter salarius strain SMR5 Isolated from a culture of the Diatom Skeletonema marinoi.</title>
        <authorList>
            <person name="Topel M."/>
            <person name="Pinder M.I.M."/>
            <person name="Johansson O.N."/>
            <person name="Kourtchenko O."/>
            <person name="Godhe A."/>
            <person name="Clarke A.K."/>
        </authorList>
    </citation>
    <scope>NUCLEOTIDE SEQUENCE [LARGE SCALE GENOMIC DNA]</scope>
    <source>
        <strain evidence="1 2">SMR5</strain>
    </source>
</reference>